<name>A0A4Y6I6F4_9MOLU</name>
<feature type="chain" id="PRO_5021498040" description="LppA family lipoprotein" evidence="3">
    <location>
        <begin position="23"/>
        <end position="564"/>
    </location>
</feature>
<keyword evidence="3" id="KW-0732">Signal</keyword>
<sequence>MIMKFKNLFNLALVPTSLSVIAFSASCKQPVVEPEEKNKDKDNKQKDDNNTDKKPQPSVEPVEPDQPKPNPTPDVDPKQPDTNPETPIQPDQPRQNNDEQALEGKELNGLNITKYGFLLDNLNINKSMLPSQVAELLKTFTKNTEKYNVSGIEVISYSDKTGDMTFRINGNYGSVNLSENVTISGLSKIVSYHKVQIEFNLDKLKQNKTNLENLLNQNSETILGYITSIKLLNGQDEIVKTITDFQNSDVEVSRIQLVKENNQYKVDLTLKETAKVFENNRQNNESVIVYTGKVNVEASYTDVEYLNYLVNNQLIKKEVDNLVSSYASSYFARSNEVDLTTEFFGLNENYRMYQNEAISVKSNMAANDLTGTLYLSLYLEVQIDGQTITSEFVTKEITGFKALDQQALEQLFTVTISGDFKTSQPSLIDSFKANSQNFALTDAQYMQIVGNKNFLVLRESQDNTGIKSYQANNNNRFRINIGNEFQTIQQIYNTTTGVASGLYLNYMNIEFKQMDSFEWANTTKNKLNAKLHYTITFNIANSTSENPSEKQVVLNQHVNVYFVK</sequence>
<evidence type="ECO:0000313" key="5">
    <source>
        <dbReference type="Proteomes" id="UP000315201"/>
    </source>
</evidence>
<keyword evidence="5" id="KW-1185">Reference proteome</keyword>
<dbReference type="Proteomes" id="UP000315201">
    <property type="component" value="Chromosome"/>
</dbReference>
<evidence type="ECO:0008006" key="6">
    <source>
        <dbReference type="Google" id="ProtNLM"/>
    </source>
</evidence>
<proteinExistence type="predicted"/>
<feature type="signal peptide" evidence="3">
    <location>
        <begin position="1"/>
        <end position="22"/>
    </location>
</feature>
<gene>
    <name evidence="4" type="ORF">FIV53_01345</name>
</gene>
<feature type="coiled-coil region" evidence="1">
    <location>
        <begin position="194"/>
        <end position="221"/>
    </location>
</feature>
<accession>A0A4Y6I6F4</accession>
<dbReference type="AlphaFoldDB" id="A0A4Y6I6F4"/>
<dbReference type="EMBL" id="CP041147">
    <property type="protein sequence ID" value="QDF64951.1"/>
    <property type="molecule type" value="Genomic_DNA"/>
</dbReference>
<organism evidence="4 5">
    <name type="scientific">Mycoplasma nasistruthionis</name>
    <dbReference type="NCBI Taxonomy" id="353852"/>
    <lineage>
        <taxon>Bacteria</taxon>
        <taxon>Bacillati</taxon>
        <taxon>Mycoplasmatota</taxon>
        <taxon>Mollicutes</taxon>
        <taxon>Mycoplasmataceae</taxon>
        <taxon>Mycoplasma</taxon>
    </lineage>
</organism>
<reference evidence="4 5" key="1">
    <citation type="submission" date="2019-06" db="EMBL/GenBank/DDBJ databases">
        <title>Mycoplasma nasistruthionis sp. nov. str Ms03.</title>
        <authorList>
            <person name="Botes A."/>
        </authorList>
    </citation>
    <scope>NUCLEOTIDE SEQUENCE [LARGE SCALE GENOMIC DNA]</scope>
    <source>
        <strain evidence="4 5">Ms03</strain>
    </source>
</reference>
<dbReference type="PROSITE" id="PS51257">
    <property type="entry name" value="PROKAR_LIPOPROTEIN"/>
    <property type="match status" value="1"/>
</dbReference>
<feature type="region of interest" description="Disordered" evidence="2">
    <location>
        <begin position="28"/>
        <end position="98"/>
    </location>
</feature>
<evidence type="ECO:0000256" key="1">
    <source>
        <dbReference type="SAM" id="Coils"/>
    </source>
</evidence>
<evidence type="ECO:0000256" key="2">
    <source>
        <dbReference type="SAM" id="MobiDB-lite"/>
    </source>
</evidence>
<protein>
    <recommendedName>
        <fullName evidence="6">LppA family lipoprotein</fullName>
    </recommendedName>
</protein>
<evidence type="ECO:0000256" key="3">
    <source>
        <dbReference type="SAM" id="SignalP"/>
    </source>
</evidence>
<feature type="compositionally biased region" description="Basic and acidic residues" evidence="2">
    <location>
        <begin position="34"/>
        <end position="55"/>
    </location>
</feature>
<evidence type="ECO:0000313" key="4">
    <source>
        <dbReference type="EMBL" id="QDF64951.1"/>
    </source>
</evidence>
<keyword evidence="1" id="KW-0175">Coiled coil</keyword>